<protein>
    <submittedName>
        <fullName evidence="1">Uncharacterized protein</fullName>
    </submittedName>
</protein>
<gene>
    <name evidence="1" type="ORF">VNO77_14161</name>
</gene>
<dbReference type="Proteomes" id="UP001367508">
    <property type="component" value="Unassembled WGS sequence"/>
</dbReference>
<name>A0AAN9QRW8_CANGL</name>
<accession>A0AAN9QRW8</accession>
<comment type="caution">
    <text evidence="1">The sequence shown here is derived from an EMBL/GenBank/DDBJ whole genome shotgun (WGS) entry which is preliminary data.</text>
</comment>
<dbReference type="AlphaFoldDB" id="A0AAN9QRW8"/>
<organism evidence="1 2">
    <name type="scientific">Canavalia gladiata</name>
    <name type="common">Sword bean</name>
    <name type="synonym">Dolichos gladiatus</name>
    <dbReference type="NCBI Taxonomy" id="3824"/>
    <lineage>
        <taxon>Eukaryota</taxon>
        <taxon>Viridiplantae</taxon>
        <taxon>Streptophyta</taxon>
        <taxon>Embryophyta</taxon>
        <taxon>Tracheophyta</taxon>
        <taxon>Spermatophyta</taxon>
        <taxon>Magnoliopsida</taxon>
        <taxon>eudicotyledons</taxon>
        <taxon>Gunneridae</taxon>
        <taxon>Pentapetalae</taxon>
        <taxon>rosids</taxon>
        <taxon>fabids</taxon>
        <taxon>Fabales</taxon>
        <taxon>Fabaceae</taxon>
        <taxon>Papilionoideae</taxon>
        <taxon>50 kb inversion clade</taxon>
        <taxon>NPAAA clade</taxon>
        <taxon>indigoferoid/millettioid clade</taxon>
        <taxon>Phaseoleae</taxon>
        <taxon>Canavalia</taxon>
    </lineage>
</organism>
<proteinExistence type="predicted"/>
<sequence>MVMIVTESRIRVVSSADQTPRSHFVPLVSELPPTASHSTLCSPNHKMVDLVPTVQNGGVRRPGAHEGLVEIQGSTPAYEPRDQYTYMFDYALGLVGEALMDTLSPWVRTPAIAFCSI</sequence>
<evidence type="ECO:0000313" key="2">
    <source>
        <dbReference type="Proteomes" id="UP001367508"/>
    </source>
</evidence>
<evidence type="ECO:0000313" key="1">
    <source>
        <dbReference type="EMBL" id="KAK7344496.1"/>
    </source>
</evidence>
<keyword evidence="2" id="KW-1185">Reference proteome</keyword>
<reference evidence="1 2" key="1">
    <citation type="submission" date="2024-01" db="EMBL/GenBank/DDBJ databases">
        <title>The genomes of 5 underutilized Papilionoideae crops provide insights into root nodulation and disease resistanc.</title>
        <authorList>
            <person name="Jiang F."/>
        </authorList>
    </citation>
    <scope>NUCLEOTIDE SEQUENCE [LARGE SCALE GENOMIC DNA]</scope>
    <source>
        <strain evidence="1">LVBAO_FW01</strain>
        <tissue evidence="1">Leaves</tissue>
    </source>
</reference>
<dbReference type="EMBL" id="JAYMYQ010000003">
    <property type="protein sequence ID" value="KAK7344496.1"/>
    <property type="molecule type" value="Genomic_DNA"/>
</dbReference>